<dbReference type="GO" id="GO:0003677">
    <property type="term" value="F:DNA binding"/>
    <property type="evidence" value="ECO:0007669"/>
    <property type="project" value="UniProtKB-KW"/>
</dbReference>
<evidence type="ECO:0000256" key="6">
    <source>
        <dbReference type="ARBA" id="ARBA00023125"/>
    </source>
</evidence>
<dbReference type="Pfam" id="PF07282">
    <property type="entry name" value="Cas12f1-like_TNB"/>
    <property type="match status" value="1"/>
</dbReference>
<dbReference type="BioCyc" id="TINT75379:TINT_RS01530-MONOMER"/>
<feature type="domain" description="Transposase putative helix-turn-helix" evidence="11">
    <location>
        <begin position="1"/>
        <end position="44"/>
    </location>
</feature>
<keyword evidence="5" id="KW-0862">Zinc</keyword>
<dbReference type="PANTHER" id="PTHR30405">
    <property type="entry name" value="TRANSPOSASE"/>
    <property type="match status" value="1"/>
</dbReference>
<evidence type="ECO:0000259" key="9">
    <source>
        <dbReference type="Pfam" id="PF01385"/>
    </source>
</evidence>
<keyword evidence="3" id="KW-0815">Transposition</keyword>
<organism evidence="12">
    <name type="scientific">Thiomonas intermedia (strain K12)</name>
    <name type="common">Thiobacillus intermedius</name>
    <dbReference type="NCBI Taxonomy" id="75379"/>
    <lineage>
        <taxon>Bacteria</taxon>
        <taxon>Pseudomonadati</taxon>
        <taxon>Pseudomonadota</taxon>
        <taxon>Betaproteobacteria</taxon>
        <taxon>Burkholderiales</taxon>
        <taxon>Thiomonas</taxon>
    </lineage>
</organism>
<dbReference type="NCBIfam" id="TIGR01766">
    <property type="entry name" value="IS200/IS605 family accessory protein TnpB-like domain"/>
    <property type="match status" value="1"/>
</dbReference>
<evidence type="ECO:0000256" key="7">
    <source>
        <dbReference type="ARBA" id="ARBA00023172"/>
    </source>
</evidence>
<evidence type="ECO:0000256" key="3">
    <source>
        <dbReference type="ARBA" id="ARBA00022578"/>
    </source>
</evidence>
<dbReference type="Pfam" id="PF12323">
    <property type="entry name" value="HTH_OrfB_IS605"/>
    <property type="match status" value="1"/>
</dbReference>
<keyword evidence="4" id="KW-0479">Metal-binding</keyword>
<evidence type="ECO:0000256" key="5">
    <source>
        <dbReference type="ARBA" id="ARBA00022833"/>
    </source>
</evidence>
<dbReference type="GO" id="GO:0006310">
    <property type="term" value="P:DNA recombination"/>
    <property type="evidence" value="ECO:0007669"/>
    <property type="project" value="UniProtKB-KW"/>
</dbReference>
<protein>
    <submittedName>
        <fullName evidence="12">Transposase, IS605 OrfB family</fullName>
    </submittedName>
</protein>
<dbReference type="eggNOG" id="COG0675">
    <property type="taxonomic scope" value="Bacteria"/>
</dbReference>
<dbReference type="InterPro" id="IPR021027">
    <property type="entry name" value="Transposase_put_HTH"/>
</dbReference>
<dbReference type="InterPro" id="IPR001959">
    <property type="entry name" value="Transposase"/>
</dbReference>
<dbReference type="AlphaFoldDB" id="D5X4B5"/>
<dbReference type="EMBL" id="CP002021">
    <property type="protein sequence ID" value="ADG29716.1"/>
    <property type="molecule type" value="Genomic_DNA"/>
</dbReference>
<dbReference type="InterPro" id="IPR010095">
    <property type="entry name" value="Cas12f1-like_TNB"/>
</dbReference>
<sequence length="391" mass="44213">MKQRWTFRLYPTPEQEQHLARTFGCVRYVWNWALRLRTDGFRAGQRIGYPETDRRMTALKQQPETVWLNEVSSVCLQQSLRDLQVAFSNFFDKRAAYPAFKRKEARQSANYASQGFTFDSATRTLKLAKIGEVRVRWTRAKIPAPSSVRVIRAASGKYFVSLVVEAAPVELPKTGQDIGIDFGVARLATLSNGERISNPKHGAKWQKRLAFYQKQLARKTKGSKRRARAKRRVAKVYERIANSRLDTLHKLSTDLVQRFDAIYVEDLNLRGMVKNHHLARAVSDASIGTAIRLLEEKAERAGKTVVKIDRWYPSSKTCSHCGHVQGKMPLSVREWTCPECGTHHDRDVNAARNILAVGHTVTAHGGTVRRPRAKAPGRTSPRSANGADSHV</sequence>
<feature type="domain" description="Probable transposase IS891/IS1136/IS1341" evidence="9">
    <location>
        <begin position="164"/>
        <end position="275"/>
    </location>
</feature>
<keyword evidence="6" id="KW-0238">DNA-binding</keyword>
<gene>
    <name evidence="12" type="ordered locus">Tint_0304</name>
</gene>
<evidence type="ECO:0000256" key="8">
    <source>
        <dbReference type="SAM" id="MobiDB-lite"/>
    </source>
</evidence>
<comment type="similarity">
    <text evidence="2">In the N-terminal section; belongs to the transposase 2 family.</text>
</comment>
<dbReference type="KEGG" id="tin:Tint_0304"/>
<feature type="domain" description="Cas12f1-like TNB" evidence="10">
    <location>
        <begin position="291"/>
        <end position="354"/>
    </location>
</feature>
<dbReference type="GO" id="GO:0032196">
    <property type="term" value="P:transposition"/>
    <property type="evidence" value="ECO:0007669"/>
    <property type="project" value="UniProtKB-KW"/>
</dbReference>
<dbReference type="Pfam" id="PF01385">
    <property type="entry name" value="OrfB_IS605"/>
    <property type="match status" value="1"/>
</dbReference>
<accession>D5X4B5</accession>
<evidence type="ECO:0000313" key="12">
    <source>
        <dbReference type="EMBL" id="ADG29716.1"/>
    </source>
</evidence>
<evidence type="ECO:0000256" key="1">
    <source>
        <dbReference type="ARBA" id="ARBA00008761"/>
    </source>
</evidence>
<evidence type="ECO:0000256" key="4">
    <source>
        <dbReference type="ARBA" id="ARBA00022723"/>
    </source>
</evidence>
<feature type="region of interest" description="Disordered" evidence="8">
    <location>
        <begin position="364"/>
        <end position="391"/>
    </location>
</feature>
<proteinExistence type="inferred from homology"/>
<evidence type="ECO:0000256" key="2">
    <source>
        <dbReference type="ARBA" id="ARBA00011044"/>
    </source>
</evidence>
<dbReference type="STRING" id="75379.Tint_0304"/>
<evidence type="ECO:0000259" key="10">
    <source>
        <dbReference type="Pfam" id="PF07282"/>
    </source>
</evidence>
<dbReference type="PANTHER" id="PTHR30405:SF25">
    <property type="entry name" value="RNA-GUIDED DNA ENDONUCLEASE INSQ-RELATED"/>
    <property type="match status" value="1"/>
</dbReference>
<comment type="similarity">
    <text evidence="1">In the C-terminal section; belongs to the transposase 35 family.</text>
</comment>
<reference evidence="12" key="1">
    <citation type="submission" date="2010-04" db="EMBL/GenBank/DDBJ databases">
        <title>Complete sequence of Thiomonas intermedia K12.</title>
        <authorList>
            <consortium name="US DOE Joint Genome Institute"/>
            <person name="Lucas S."/>
            <person name="Copeland A."/>
            <person name="Lapidus A."/>
            <person name="Cheng J.-F."/>
            <person name="Bruce D."/>
            <person name="Goodwin L."/>
            <person name="Pitluck S."/>
            <person name="Davenport K."/>
            <person name="Detter J.C."/>
            <person name="Han C."/>
            <person name="Tapia R."/>
            <person name="Land M."/>
            <person name="Hauser L."/>
            <person name="Kyrpides N."/>
            <person name="Ovchinnikova G."/>
            <person name="Kerfeld C.A."/>
            <person name="Cannon G.C."/>
            <person name="Heinhorst S."/>
            <person name="Woyke T."/>
        </authorList>
    </citation>
    <scope>NUCLEOTIDE SEQUENCE [LARGE SCALE GENOMIC DNA]</scope>
    <source>
        <strain evidence="12">K12</strain>
    </source>
</reference>
<name>D5X4B5_THIK1</name>
<keyword evidence="7" id="KW-0233">DNA recombination</keyword>
<dbReference type="InterPro" id="IPR051399">
    <property type="entry name" value="RNA-guided_DNA_endo/Transpos"/>
</dbReference>
<evidence type="ECO:0000259" key="11">
    <source>
        <dbReference type="Pfam" id="PF12323"/>
    </source>
</evidence>
<dbReference type="GO" id="GO:0046872">
    <property type="term" value="F:metal ion binding"/>
    <property type="evidence" value="ECO:0007669"/>
    <property type="project" value="UniProtKB-KW"/>
</dbReference>
<dbReference type="HOGENOM" id="CLU_032903_0_0_4"/>
<dbReference type="NCBIfam" id="NF040570">
    <property type="entry name" value="guided_TnpB"/>
    <property type="match status" value="1"/>
</dbReference>